<evidence type="ECO:0000313" key="3">
    <source>
        <dbReference type="Proteomes" id="UP001153292"/>
    </source>
</evidence>
<feature type="region of interest" description="Disordered" evidence="1">
    <location>
        <begin position="293"/>
        <end position="323"/>
    </location>
</feature>
<gene>
    <name evidence="2" type="ORF">CHILSU_LOCUS8318</name>
</gene>
<keyword evidence="3" id="KW-1185">Reference proteome</keyword>
<dbReference type="InterPro" id="IPR040160">
    <property type="entry name" value="Mxt"/>
</dbReference>
<reference evidence="2" key="1">
    <citation type="submission" date="2021-12" db="EMBL/GenBank/DDBJ databases">
        <authorList>
            <person name="King R."/>
        </authorList>
    </citation>
    <scope>NUCLEOTIDE SEQUENCE</scope>
</reference>
<dbReference type="Proteomes" id="UP001153292">
    <property type="component" value="Chromosome 3"/>
</dbReference>
<dbReference type="PANTHER" id="PTHR20849:SF2">
    <property type="entry name" value="EUKARYOTIC TRANSLATION INITIATION FACTOR 4E-BINDING PROTEIN MEXTLI"/>
    <property type="match status" value="1"/>
</dbReference>
<dbReference type="EMBL" id="OU963896">
    <property type="protein sequence ID" value="CAH2988903.1"/>
    <property type="molecule type" value="Genomic_DNA"/>
</dbReference>
<feature type="compositionally biased region" description="Basic and acidic residues" evidence="1">
    <location>
        <begin position="310"/>
        <end position="319"/>
    </location>
</feature>
<accession>A0ABN8LAD7</accession>
<evidence type="ECO:0000256" key="1">
    <source>
        <dbReference type="SAM" id="MobiDB-lite"/>
    </source>
</evidence>
<sequence>MLCLTWYIKCAFFFLKLFRLAGITSQILFLLRINGVASTMSTLTKMTRTVKKLEVPRPLKSTTSSAHNRNSVLDVKINSVDDLIVLTEAVAYQMMQGNYDRALQSNVATMYSNLKLYGAQLEALYKDFLDRYFVVFRNGSQDERLDKKTRLHLLELIELRAKLWQGSDYMSQYYRHRGTHAEPLLVPTMEGSGTGGSVSPTLAAPAEPPALLGPGEVIKPSGKFPKPTKIPGKNYSKDEVVIRNADSGKVSPGAKERLVQITGPNEENVNHAKHLIGDTIRRNASPVRLEAGNEGLGASRASLDSNGSDDTPRPREKSPHNSRALLHSFSTNDAALGEYKYTVTFGQHSIKITGNNLDLVKTAKLVLDEYFESAGALEAMGAGSGDFFTLSQRPGAALLLRDDDALNGDDEVFHGQNENEHAGGAGCGSRQTYTYETLVQYADSPLSKLPPAGLAAFPPELARKNGYSREVRYR</sequence>
<feature type="region of interest" description="Disordered" evidence="1">
    <location>
        <begin position="212"/>
        <end position="232"/>
    </location>
</feature>
<dbReference type="PANTHER" id="PTHR20849">
    <property type="entry name" value="EUKARYOTIC TRANSLATION INITIATION FACTOR 4E-BINDING PROTEIN MEXTLI"/>
    <property type="match status" value="1"/>
</dbReference>
<dbReference type="Gene3D" id="1.25.40.180">
    <property type="match status" value="1"/>
</dbReference>
<organism evidence="2 3">
    <name type="scientific">Chilo suppressalis</name>
    <name type="common">Asiatic rice borer moth</name>
    <dbReference type="NCBI Taxonomy" id="168631"/>
    <lineage>
        <taxon>Eukaryota</taxon>
        <taxon>Metazoa</taxon>
        <taxon>Ecdysozoa</taxon>
        <taxon>Arthropoda</taxon>
        <taxon>Hexapoda</taxon>
        <taxon>Insecta</taxon>
        <taxon>Pterygota</taxon>
        <taxon>Neoptera</taxon>
        <taxon>Endopterygota</taxon>
        <taxon>Lepidoptera</taxon>
        <taxon>Glossata</taxon>
        <taxon>Ditrysia</taxon>
        <taxon>Pyraloidea</taxon>
        <taxon>Crambidae</taxon>
        <taxon>Crambinae</taxon>
        <taxon>Chilo</taxon>
    </lineage>
</organism>
<name>A0ABN8LAD7_CHISP</name>
<proteinExistence type="predicted"/>
<protein>
    <recommendedName>
        <fullName evidence="4">Eukaryotic translation initiation factor 4E-binding protein Mextli</fullName>
    </recommendedName>
</protein>
<evidence type="ECO:0008006" key="4">
    <source>
        <dbReference type="Google" id="ProtNLM"/>
    </source>
</evidence>
<evidence type="ECO:0000313" key="2">
    <source>
        <dbReference type="EMBL" id="CAH2988903.1"/>
    </source>
</evidence>